<accession>A0A9D9GZE8</accession>
<dbReference type="GO" id="GO:0002181">
    <property type="term" value="P:cytoplasmic translation"/>
    <property type="evidence" value="ECO:0007669"/>
    <property type="project" value="TreeGrafter"/>
</dbReference>
<gene>
    <name evidence="5 9" type="primary">rplF</name>
    <name evidence="9" type="ORF">IAC68_06740</name>
</gene>
<reference evidence="9" key="2">
    <citation type="journal article" date="2021" name="PeerJ">
        <title>Extensive microbial diversity within the chicken gut microbiome revealed by metagenomics and culture.</title>
        <authorList>
            <person name="Gilroy R."/>
            <person name="Ravi A."/>
            <person name="Getino M."/>
            <person name="Pursley I."/>
            <person name="Horton D.L."/>
            <person name="Alikhan N.F."/>
            <person name="Baker D."/>
            <person name="Gharbi K."/>
            <person name="Hall N."/>
            <person name="Watson M."/>
            <person name="Adriaenssens E.M."/>
            <person name="Foster-Nyarko E."/>
            <person name="Jarju S."/>
            <person name="Secka A."/>
            <person name="Antonio M."/>
            <person name="Oren A."/>
            <person name="Chaudhuri R.R."/>
            <person name="La Ragione R."/>
            <person name="Hildebrand F."/>
            <person name="Pallen M.J."/>
        </authorList>
    </citation>
    <scope>NUCLEOTIDE SEQUENCE</scope>
    <source>
        <strain evidence="9">15467</strain>
    </source>
</reference>
<keyword evidence="4 5" id="KW-0687">Ribonucleoprotein</keyword>
<comment type="subunit">
    <text evidence="5">Part of the 50S ribosomal subunit.</text>
</comment>
<evidence type="ECO:0000256" key="1">
    <source>
        <dbReference type="ARBA" id="ARBA00022730"/>
    </source>
</evidence>
<dbReference type="EMBL" id="JADINB010000143">
    <property type="protein sequence ID" value="MBO8429608.1"/>
    <property type="molecule type" value="Genomic_DNA"/>
</dbReference>
<evidence type="ECO:0000313" key="9">
    <source>
        <dbReference type="EMBL" id="MBO8429608.1"/>
    </source>
</evidence>
<evidence type="ECO:0000256" key="3">
    <source>
        <dbReference type="ARBA" id="ARBA00022980"/>
    </source>
</evidence>
<comment type="function">
    <text evidence="5 7">This protein binds to the 23S rRNA, and is important in its secondary structure. It is located near the subunit interface in the base of the L7/L12 stalk, and near the tRNA binding site of the peptidyltransferase center.</text>
</comment>
<comment type="similarity">
    <text evidence="5 6">Belongs to the universal ribosomal protein uL6 family.</text>
</comment>
<evidence type="ECO:0000256" key="5">
    <source>
        <dbReference type="HAMAP-Rule" id="MF_01365"/>
    </source>
</evidence>
<dbReference type="Proteomes" id="UP000823635">
    <property type="component" value="Unassembled WGS sequence"/>
</dbReference>
<dbReference type="InterPro" id="IPR020040">
    <property type="entry name" value="Ribosomal_uL6_a/b-dom"/>
</dbReference>
<keyword evidence="1 5" id="KW-0699">rRNA-binding</keyword>
<dbReference type="InterPro" id="IPR036789">
    <property type="entry name" value="Ribosomal_uL6-like_a/b-dom_sf"/>
</dbReference>
<dbReference type="NCBIfam" id="TIGR03654">
    <property type="entry name" value="L6_bact"/>
    <property type="match status" value="1"/>
</dbReference>
<dbReference type="GO" id="GO:0019843">
    <property type="term" value="F:rRNA binding"/>
    <property type="evidence" value="ECO:0007669"/>
    <property type="project" value="UniProtKB-UniRule"/>
</dbReference>
<dbReference type="Pfam" id="PF00347">
    <property type="entry name" value="Ribosomal_L6"/>
    <property type="match status" value="2"/>
</dbReference>
<dbReference type="PROSITE" id="PS00525">
    <property type="entry name" value="RIBOSOMAL_L6_1"/>
    <property type="match status" value="1"/>
</dbReference>
<dbReference type="InterPro" id="IPR002358">
    <property type="entry name" value="Ribosomal_uL6_CS"/>
</dbReference>
<proteinExistence type="inferred from homology"/>
<comment type="caution">
    <text evidence="9">The sequence shown here is derived from an EMBL/GenBank/DDBJ whole genome shotgun (WGS) entry which is preliminary data.</text>
</comment>
<dbReference type="Gene3D" id="3.90.930.12">
    <property type="entry name" value="Ribosomal protein L6, alpha-beta domain"/>
    <property type="match status" value="2"/>
</dbReference>
<keyword evidence="2 5" id="KW-0694">RNA-binding</keyword>
<dbReference type="PRINTS" id="PR00059">
    <property type="entry name" value="RIBOSOMALL6"/>
</dbReference>
<name>A0A9D9GZE8_9BACT</name>
<dbReference type="GO" id="GO:0003735">
    <property type="term" value="F:structural constituent of ribosome"/>
    <property type="evidence" value="ECO:0007669"/>
    <property type="project" value="UniProtKB-UniRule"/>
</dbReference>
<organism evidence="9 10">
    <name type="scientific">Candidatus Egerieousia excrementavium</name>
    <dbReference type="NCBI Taxonomy" id="2840778"/>
    <lineage>
        <taxon>Bacteria</taxon>
        <taxon>Pseudomonadati</taxon>
        <taxon>Bacteroidota</taxon>
        <taxon>Bacteroidia</taxon>
        <taxon>Bacteroidales</taxon>
        <taxon>Candidatus Egerieousia</taxon>
    </lineage>
</organism>
<sequence length="186" mass="20199">MSRIGKLPVSLPQGVTVTVDNGNVVKVKGPLGELSQKVDSDIKVNVEGGVVTVTRPTDQPRHRSLHGLYRALIHNMVEGVSKGYTIKQELVGVGYRVEVKGQILEFSLGYSHDIHLMLPPEVKGEAEPVKKGANPILVLKSHDKQLLGMVAAKIRSLRKPEPYKGKGIKFVGEQLRRKAGKSAGAK</sequence>
<dbReference type="HAMAP" id="MF_01365_B">
    <property type="entry name" value="Ribosomal_uL6_B"/>
    <property type="match status" value="1"/>
</dbReference>
<dbReference type="GO" id="GO:0022625">
    <property type="term" value="C:cytosolic large ribosomal subunit"/>
    <property type="evidence" value="ECO:0007669"/>
    <property type="project" value="UniProtKB-UniRule"/>
</dbReference>
<dbReference type="PANTHER" id="PTHR11655">
    <property type="entry name" value="60S/50S RIBOSOMAL PROTEIN L6/L9"/>
    <property type="match status" value="1"/>
</dbReference>
<evidence type="ECO:0000256" key="7">
    <source>
        <dbReference type="RuleBase" id="RU003870"/>
    </source>
</evidence>
<dbReference type="InterPro" id="IPR019906">
    <property type="entry name" value="Ribosomal_uL6_bac-type"/>
</dbReference>
<feature type="domain" description="Large ribosomal subunit protein uL6 alpha-beta" evidence="8">
    <location>
        <begin position="91"/>
        <end position="169"/>
    </location>
</feature>
<dbReference type="FunFam" id="3.90.930.12:FF:000002">
    <property type="entry name" value="50S ribosomal protein L6"/>
    <property type="match status" value="1"/>
</dbReference>
<dbReference type="PIRSF" id="PIRSF002162">
    <property type="entry name" value="Ribosomal_L6"/>
    <property type="match status" value="1"/>
</dbReference>
<evidence type="ECO:0000256" key="2">
    <source>
        <dbReference type="ARBA" id="ARBA00022884"/>
    </source>
</evidence>
<protein>
    <recommendedName>
        <fullName evidence="5">Large ribosomal subunit protein uL6</fullName>
    </recommendedName>
</protein>
<reference evidence="9" key="1">
    <citation type="submission" date="2020-10" db="EMBL/GenBank/DDBJ databases">
        <authorList>
            <person name="Gilroy R."/>
        </authorList>
    </citation>
    <scope>NUCLEOTIDE SEQUENCE</scope>
    <source>
        <strain evidence="9">15467</strain>
    </source>
</reference>
<keyword evidence="3 5" id="KW-0689">Ribosomal protein</keyword>
<dbReference type="SUPFAM" id="SSF56053">
    <property type="entry name" value="Ribosomal protein L6"/>
    <property type="match status" value="2"/>
</dbReference>
<dbReference type="PANTHER" id="PTHR11655:SF14">
    <property type="entry name" value="LARGE RIBOSOMAL SUBUNIT PROTEIN UL6M"/>
    <property type="match status" value="1"/>
</dbReference>
<evidence type="ECO:0000259" key="8">
    <source>
        <dbReference type="Pfam" id="PF00347"/>
    </source>
</evidence>
<feature type="domain" description="Large ribosomal subunit protein uL6 alpha-beta" evidence="8">
    <location>
        <begin position="12"/>
        <end position="83"/>
    </location>
</feature>
<dbReference type="InterPro" id="IPR000702">
    <property type="entry name" value="Ribosomal_uL6-like"/>
</dbReference>
<evidence type="ECO:0000256" key="6">
    <source>
        <dbReference type="RuleBase" id="RU003869"/>
    </source>
</evidence>
<dbReference type="AlphaFoldDB" id="A0A9D9GZE8"/>
<evidence type="ECO:0000313" key="10">
    <source>
        <dbReference type="Proteomes" id="UP000823635"/>
    </source>
</evidence>
<evidence type="ECO:0000256" key="4">
    <source>
        <dbReference type="ARBA" id="ARBA00023274"/>
    </source>
</evidence>